<dbReference type="OrthoDB" id="70491at2"/>
<dbReference type="EMBL" id="FZLN01000007">
    <property type="protein sequence ID" value="SNQ30170.1"/>
    <property type="molecule type" value="Genomic_DNA"/>
</dbReference>
<dbReference type="GO" id="GO:0003677">
    <property type="term" value="F:DNA binding"/>
    <property type="evidence" value="ECO:0007669"/>
    <property type="project" value="UniProtKB-UniRule"/>
</dbReference>
<evidence type="ECO:0000313" key="5">
    <source>
        <dbReference type="Proteomes" id="UP000243463"/>
    </source>
</evidence>
<dbReference type="RefSeq" id="WP_143218787.1">
    <property type="nucleotide sequence ID" value="NZ_FZLN01000007.1"/>
</dbReference>
<keyword evidence="5" id="KW-1185">Reference proteome</keyword>
<dbReference type="PROSITE" id="PS50977">
    <property type="entry name" value="HTH_TETR_2"/>
    <property type="match status" value="1"/>
</dbReference>
<feature type="domain" description="HTH tetR-type" evidence="3">
    <location>
        <begin position="11"/>
        <end position="71"/>
    </location>
</feature>
<organism evidence="4 5">
    <name type="scientific">Acinetobacter apis</name>
    <dbReference type="NCBI Taxonomy" id="1229165"/>
    <lineage>
        <taxon>Bacteria</taxon>
        <taxon>Pseudomonadati</taxon>
        <taxon>Pseudomonadota</taxon>
        <taxon>Gammaproteobacteria</taxon>
        <taxon>Moraxellales</taxon>
        <taxon>Moraxellaceae</taxon>
        <taxon>Acinetobacter</taxon>
    </lineage>
</organism>
<dbReference type="PANTHER" id="PTHR43479">
    <property type="entry name" value="ACREF/ENVCD OPERON REPRESSOR-RELATED"/>
    <property type="match status" value="1"/>
</dbReference>
<feature type="DNA-binding region" description="H-T-H motif" evidence="2">
    <location>
        <begin position="34"/>
        <end position="53"/>
    </location>
</feature>
<proteinExistence type="predicted"/>
<dbReference type="InterPro" id="IPR001647">
    <property type="entry name" value="HTH_TetR"/>
</dbReference>
<evidence type="ECO:0000256" key="2">
    <source>
        <dbReference type="PROSITE-ProRule" id="PRU00335"/>
    </source>
</evidence>
<dbReference type="PRINTS" id="PR00455">
    <property type="entry name" value="HTHTETR"/>
</dbReference>
<name>A0A217EIN8_9GAMM</name>
<sequence>MAHPISRMSKENRREQLLDLAFKMIQSEGTDALTLTKLAEEAKLTKPITYNHFQSKQNLLYALYRRYDEQLIQRIETAISTSLSTNDTAQIIAQNYFQCVQDYGIEYEMIVSALVAYPEHQSLRHDIRHYFATALMNLFQPNVQHHSADLFYSCIAIWSAIENISLSYIADNKKDQEHVINIMVDIIHQLILPFQKEAGHLE</sequence>
<gene>
    <name evidence="4" type="ORF">SAMN05444584_2157</name>
</gene>
<accession>A0A217EIN8</accession>
<dbReference type="Proteomes" id="UP000243463">
    <property type="component" value="Unassembled WGS sequence"/>
</dbReference>
<dbReference type="InterPro" id="IPR050624">
    <property type="entry name" value="HTH-type_Tx_Regulator"/>
</dbReference>
<dbReference type="InterPro" id="IPR009057">
    <property type="entry name" value="Homeodomain-like_sf"/>
</dbReference>
<reference evidence="5" key="1">
    <citation type="submission" date="2017-06" db="EMBL/GenBank/DDBJ databases">
        <authorList>
            <person name="Varghese N."/>
            <person name="Submissions S."/>
        </authorList>
    </citation>
    <scope>NUCLEOTIDE SEQUENCE [LARGE SCALE GENOMIC DNA]</scope>
    <source>
        <strain evidence="5">ANC 5114</strain>
    </source>
</reference>
<dbReference type="PANTHER" id="PTHR43479:SF11">
    <property type="entry name" value="ACREF_ENVCD OPERON REPRESSOR-RELATED"/>
    <property type="match status" value="1"/>
</dbReference>
<evidence type="ECO:0000259" key="3">
    <source>
        <dbReference type="PROSITE" id="PS50977"/>
    </source>
</evidence>
<protein>
    <submittedName>
        <fullName evidence="4">Transcriptional regulator, TetR family</fullName>
    </submittedName>
</protein>
<evidence type="ECO:0000256" key="1">
    <source>
        <dbReference type="ARBA" id="ARBA00023125"/>
    </source>
</evidence>
<dbReference type="Pfam" id="PF00440">
    <property type="entry name" value="TetR_N"/>
    <property type="match status" value="1"/>
</dbReference>
<evidence type="ECO:0000313" key="4">
    <source>
        <dbReference type="EMBL" id="SNQ30170.1"/>
    </source>
</evidence>
<dbReference type="AlphaFoldDB" id="A0A217EIN8"/>
<dbReference type="Gene3D" id="1.10.357.10">
    <property type="entry name" value="Tetracycline Repressor, domain 2"/>
    <property type="match status" value="1"/>
</dbReference>
<dbReference type="SUPFAM" id="SSF46689">
    <property type="entry name" value="Homeodomain-like"/>
    <property type="match status" value="1"/>
</dbReference>
<keyword evidence="1 2" id="KW-0238">DNA-binding</keyword>